<evidence type="ECO:0000256" key="4">
    <source>
        <dbReference type="ARBA" id="ARBA00022679"/>
    </source>
</evidence>
<dbReference type="STRING" id="694427.Palpr_1573"/>
<reference key="1">
    <citation type="submission" date="2010-11" db="EMBL/GenBank/DDBJ databases">
        <title>The complete genome of Paludibacter propionicigenes DSM 17365.</title>
        <authorList>
            <consortium name="US DOE Joint Genome Institute (JGI-PGF)"/>
            <person name="Lucas S."/>
            <person name="Copeland A."/>
            <person name="Lapidus A."/>
            <person name="Bruce D."/>
            <person name="Goodwin L."/>
            <person name="Pitluck S."/>
            <person name="Kyrpides N."/>
            <person name="Mavromatis K."/>
            <person name="Ivanova N."/>
            <person name="Munk A.C."/>
            <person name="Brettin T."/>
            <person name="Detter J.C."/>
            <person name="Han C."/>
            <person name="Tapia R."/>
            <person name="Land M."/>
            <person name="Hauser L."/>
            <person name="Markowitz V."/>
            <person name="Cheng J.-F."/>
            <person name="Hugenholtz P."/>
            <person name="Woyke T."/>
            <person name="Wu D."/>
            <person name="Gronow S."/>
            <person name="Wellnitz S."/>
            <person name="Brambilla E."/>
            <person name="Klenk H.-P."/>
            <person name="Eisen J.A."/>
        </authorList>
    </citation>
    <scope>NUCLEOTIDE SEQUENCE</scope>
    <source>
        <strain>WB4</strain>
    </source>
</reference>
<name>E4T4S4_PALPW</name>
<evidence type="ECO:0000313" key="10">
    <source>
        <dbReference type="Proteomes" id="UP000008718"/>
    </source>
</evidence>
<keyword evidence="4" id="KW-0808">Transferase</keyword>
<keyword evidence="7" id="KW-0812">Transmembrane</keyword>
<dbReference type="SUPFAM" id="SSF55874">
    <property type="entry name" value="ATPase domain of HSP90 chaperone/DNA topoisomerase II/histidine kinase"/>
    <property type="match status" value="1"/>
</dbReference>
<dbReference type="PRINTS" id="PR00344">
    <property type="entry name" value="BCTRLSENSOR"/>
</dbReference>
<dbReference type="FunFam" id="3.30.565.10:FF:000006">
    <property type="entry name" value="Sensor histidine kinase WalK"/>
    <property type="match status" value="1"/>
</dbReference>
<dbReference type="Proteomes" id="UP000008718">
    <property type="component" value="Chromosome"/>
</dbReference>
<keyword evidence="10" id="KW-1185">Reference proteome</keyword>
<evidence type="ECO:0000259" key="8">
    <source>
        <dbReference type="PROSITE" id="PS50109"/>
    </source>
</evidence>
<dbReference type="eggNOG" id="COG2205">
    <property type="taxonomic scope" value="Bacteria"/>
</dbReference>
<dbReference type="HOGENOM" id="CLU_026375_3_1_10"/>
<organism evidence="9 10">
    <name type="scientific">Paludibacter propionicigenes (strain DSM 17365 / JCM 13257 / WB4)</name>
    <dbReference type="NCBI Taxonomy" id="694427"/>
    <lineage>
        <taxon>Bacteria</taxon>
        <taxon>Pseudomonadati</taxon>
        <taxon>Bacteroidota</taxon>
        <taxon>Bacteroidia</taxon>
        <taxon>Bacteroidales</taxon>
        <taxon>Paludibacteraceae</taxon>
        <taxon>Paludibacter</taxon>
    </lineage>
</organism>
<evidence type="ECO:0000256" key="7">
    <source>
        <dbReference type="SAM" id="Phobius"/>
    </source>
</evidence>
<dbReference type="PANTHER" id="PTHR45453:SF1">
    <property type="entry name" value="PHOSPHATE REGULON SENSOR PROTEIN PHOR"/>
    <property type="match status" value="1"/>
</dbReference>
<evidence type="ECO:0000256" key="5">
    <source>
        <dbReference type="ARBA" id="ARBA00022777"/>
    </source>
</evidence>
<evidence type="ECO:0000256" key="6">
    <source>
        <dbReference type="ARBA" id="ARBA00023012"/>
    </source>
</evidence>
<protein>
    <recommendedName>
        <fullName evidence="2">histidine kinase</fullName>
        <ecNumber evidence="2">2.7.13.3</ecNumber>
    </recommendedName>
</protein>
<feature type="domain" description="Histidine kinase" evidence="8">
    <location>
        <begin position="237"/>
        <end position="457"/>
    </location>
</feature>
<dbReference type="Gene3D" id="3.30.565.10">
    <property type="entry name" value="Histidine kinase-like ATPase, C-terminal domain"/>
    <property type="match status" value="1"/>
</dbReference>
<keyword evidence="7" id="KW-0472">Membrane</keyword>
<dbReference type="PANTHER" id="PTHR45453">
    <property type="entry name" value="PHOSPHATE REGULON SENSOR PROTEIN PHOR"/>
    <property type="match status" value="1"/>
</dbReference>
<dbReference type="CDD" id="cd00075">
    <property type="entry name" value="HATPase"/>
    <property type="match status" value="1"/>
</dbReference>
<evidence type="ECO:0000256" key="3">
    <source>
        <dbReference type="ARBA" id="ARBA00022553"/>
    </source>
</evidence>
<dbReference type="EC" id="2.7.13.3" evidence="2"/>
<dbReference type="KEGG" id="ppn:Palpr_1573"/>
<dbReference type="InterPro" id="IPR050351">
    <property type="entry name" value="BphY/WalK/GraS-like"/>
</dbReference>
<reference evidence="9 10" key="2">
    <citation type="journal article" date="2011" name="Stand. Genomic Sci.">
        <title>Complete genome sequence of Paludibacter propionicigenes type strain (WB4).</title>
        <authorList>
            <person name="Gronow S."/>
            <person name="Munk C."/>
            <person name="Lapidus A."/>
            <person name="Nolan M."/>
            <person name="Lucas S."/>
            <person name="Hammon N."/>
            <person name="Deshpande S."/>
            <person name="Cheng J.F."/>
            <person name="Tapia R."/>
            <person name="Han C."/>
            <person name="Goodwin L."/>
            <person name="Pitluck S."/>
            <person name="Liolios K."/>
            <person name="Ivanova N."/>
            <person name="Mavromatis K."/>
            <person name="Mikhailova N."/>
            <person name="Pati A."/>
            <person name="Chen A."/>
            <person name="Palaniappan K."/>
            <person name="Land M."/>
            <person name="Hauser L."/>
            <person name="Chang Y.J."/>
            <person name="Jeffries C.D."/>
            <person name="Brambilla E."/>
            <person name="Rohde M."/>
            <person name="Goker M."/>
            <person name="Detter J.C."/>
            <person name="Woyke T."/>
            <person name="Bristow J."/>
            <person name="Eisen J.A."/>
            <person name="Markowitz V."/>
            <person name="Hugenholtz P."/>
            <person name="Kyrpides N.C."/>
            <person name="Klenk H.P."/>
        </authorList>
    </citation>
    <scope>NUCLEOTIDE SEQUENCE [LARGE SCALE GENOMIC DNA]</scope>
    <source>
        <strain evidence="10">DSM 17365 / JCM 13257 / WB4</strain>
    </source>
</reference>
<dbReference type="InterPro" id="IPR036890">
    <property type="entry name" value="HATPase_C_sf"/>
</dbReference>
<dbReference type="InterPro" id="IPR003594">
    <property type="entry name" value="HATPase_dom"/>
</dbReference>
<evidence type="ECO:0000313" key="9">
    <source>
        <dbReference type="EMBL" id="ADQ79718.1"/>
    </source>
</evidence>
<dbReference type="InterPro" id="IPR005467">
    <property type="entry name" value="His_kinase_dom"/>
</dbReference>
<dbReference type="GO" id="GO:0004721">
    <property type="term" value="F:phosphoprotein phosphatase activity"/>
    <property type="evidence" value="ECO:0007669"/>
    <property type="project" value="TreeGrafter"/>
</dbReference>
<dbReference type="GO" id="GO:0016036">
    <property type="term" value="P:cellular response to phosphate starvation"/>
    <property type="evidence" value="ECO:0007669"/>
    <property type="project" value="TreeGrafter"/>
</dbReference>
<dbReference type="PROSITE" id="PS50109">
    <property type="entry name" value="HIS_KIN"/>
    <property type="match status" value="1"/>
</dbReference>
<keyword evidence="5 9" id="KW-0418">Kinase</keyword>
<dbReference type="AlphaFoldDB" id="E4T4S4"/>
<evidence type="ECO:0000256" key="1">
    <source>
        <dbReference type="ARBA" id="ARBA00000085"/>
    </source>
</evidence>
<dbReference type="Pfam" id="PF02518">
    <property type="entry name" value="HATPase_c"/>
    <property type="match status" value="1"/>
</dbReference>
<dbReference type="GO" id="GO:0000155">
    <property type="term" value="F:phosphorelay sensor kinase activity"/>
    <property type="evidence" value="ECO:0007669"/>
    <property type="project" value="TreeGrafter"/>
</dbReference>
<dbReference type="EMBL" id="CP002345">
    <property type="protein sequence ID" value="ADQ79718.1"/>
    <property type="molecule type" value="Genomic_DNA"/>
</dbReference>
<dbReference type="InterPro" id="IPR004358">
    <property type="entry name" value="Sig_transdc_His_kin-like_C"/>
</dbReference>
<feature type="transmembrane region" description="Helical" evidence="7">
    <location>
        <begin position="200"/>
        <end position="222"/>
    </location>
</feature>
<feature type="transmembrane region" description="Helical" evidence="7">
    <location>
        <begin position="6"/>
        <end position="27"/>
    </location>
</feature>
<accession>E4T4S4</accession>
<keyword evidence="7" id="KW-1133">Transmembrane helix</keyword>
<dbReference type="OrthoDB" id="1112780at2"/>
<keyword evidence="3" id="KW-0597">Phosphoprotein</keyword>
<sequence>MKFKHTYIQIIIVLVSTLITLNQTVWITNMYSLHKKELIDYANRSASQAIFMEIAERGESIGGVKVFSTNLSEPNDTSRYVVKRVRAEDTTYVVTIDRQDPSSMYKIAQLVLKDELPIDLPKLNAFFRKELSEKYAIKNTYFDYLDLKNKKVIKSCKPEDISSNYLQTDTITLDILNNIAVVGYIEVPNMAILNKMGYQLALSVLLILIGVGGMIYLGRSFVLQWKLEKLRQESVNSMTHEFKRPISSAVAMVSLIPFYIEKNDISKVVAYADNTIIELNKLTAYTERIQQISNNEKVNIVLNRSKIEIETLVQSIQKRYSSPENSEKKVHIQTNIDTKKKSLFADVLHFSNVMDNLVENAIKYSNKEVDINIEIVDVNEGIKISVKDNGLGISAYDLKFIFDRFYRSNRKELKRKTGFGLGLTYVKSMVEAHGGSISVISRINEGSEFIILLHEKYEA</sequence>
<dbReference type="GO" id="GO:0005886">
    <property type="term" value="C:plasma membrane"/>
    <property type="evidence" value="ECO:0007669"/>
    <property type="project" value="TreeGrafter"/>
</dbReference>
<evidence type="ECO:0000256" key="2">
    <source>
        <dbReference type="ARBA" id="ARBA00012438"/>
    </source>
</evidence>
<proteinExistence type="predicted"/>
<dbReference type="SMART" id="SM00387">
    <property type="entry name" value="HATPase_c"/>
    <property type="match status" value="1"/>
</dbReference>
<keyword evidence="6" id="KW-0902">Two-component regulatory system</keyword>
<gene>
    <name evidence="9" type="ordered locus">Palpr_1573</name>
</gene>
<comment type="catalytic activity">
    <reaction evidence="1">
        <text>ATP + protein L-histidine = ADP + protein N-phospho-L-histidine.</text>
        <dbReference type="EC" id="2.7.13.3"/>
    </reaction>
</comment>